<evidence type="ECO:0000313" key="1">
    <source>
        <dbReference type="EMBL" id="XCN27925.1"/>
    </source>
</evidence>
<name>A0AAU8KXV2_9CAUD</name>
<dbReference type="EMBL" id="PP869623">
    <property type="protein sequence ID" value="XCN27925.1"/>
    <property type="molecule type" value="Genomic_DNA"/>
</dbReference>
<sequence length="66" mass="7639">MRYKIVETDNFGRDYPDESFVSLPPMSKEDAIAISDVINQRLSGNSRDRFWAVVPEDYKLQPGFEP</sequence>
<organism evidence="1">
    <name type="scientific">Serratia phage Kevin</name>
    <dbReference type="NCBI Taxonomy" id="3161161"/>
    <lineage>
        <taxon>Viruses</taxon>
        <taxon>Duplodnaviria</taxon>
        <taxon>Heunggongvirae</taxon>
        <taxon>Uroviricota</taxon>
        <taxon>Caudoviricetes</taxon>
        <taxon>Pantevenvirales</taxon>
        <taxon>Ackermannviridae</taxon>
        <taxon>Miltonvirus</taxon>
    </lineage>
</organism>
<protein>
    <submittedName>
        <fullName evidence="1">Uncharacterized protein</fullName>
    </submittedName>
</protein>
<accession>A0AAU8KXV2</accession>
<reference evidence="1" key="1">
    <citation type="submission" date="2024-06" db="EMBL/GenBank/DDBJ databases">
        <authorList>
            <person name="Melgar S."/>
            <person name="Ryabinky S."/>
            <person name="Merugu K."/>
            <person name="Desisa B."/>
            <person name="Truong H."/>
            <person name="Jamal R."/>
            <person name="Sandhu A."/>
            <person name="Johnson A."/>
        </authorList>
    </citation>
    <scope>NUCLEOTIDE SEQUENCE</scope>
</reference>
<proteinExistence type="predicted"/>